<keyword evidence="2" id="KW-1185">Reference proteome</keyword>
<dbReference type="Proteomes" id="UP001589700">
    <property type="component" value="Unassembled WGS sequence"/>
</dbReference>
<protein>
    <recommendedName>
        <fullName evidence="3">PE domain-containing protein</fullName>
    </recommendedName>
</protein>
<name>A0ABV5JMY2_9ACTN</name>
<gene>
    <name evidence="1" type="ORF">ACFFVD_00630</name>
</gene>
<evidence type="ECO:0000313" key="1">
    <source>
        <dbReference type="EMBL" id="MFB9258305.1"/>
    </source>
</evidence>
<dbReference type="RefSeq" id="WP_182633424.1">
    <property type="nucleotide sequence ID" value="NZ_JAALDM010000289.1"/>
</dbReference>
<evidence type="ECO:0000313" key="2">
    <source>
        <dbReference type="Proteomes" id="UP001589700"/>
    </source>
</evidence>
<proteinExistence type="predicted"/>
<organism evidence="1 2">
    <name type="scientific">Dietzia aerolata</name>
    <dbReference type="NCBI Taxonomy" id="595984"/>
    <lineage>
        <taxon>Bacteria</taxon>
        <taxon>Bacillati</taxon>
        <taxon>Actinomycetota</taxon>
        <taxon>Actinomycetes</taxon>
        <taxon>Mycobacteriales</taxon>
        <taxon>Dietziaceae</taxon>
        <taxon>Dietzia</taxon>
    </lineage>
</organism>
<sequence>MNFPAYGGVVSGPLSDVTGQLVEAVSGFYQGNPVIDGILRIPALVVNSYATGSANFGF</sequence>
<reference evidence="1 2" key="1">
    <citation type="submission" date="2024-09" db="EMBL/GenBank/DDBJ databases">
        <authorList>
            <person name="Sun Q."/>
            <person name="Mori K."/>
        </authorList>
    </citation>
    <scope>NUCLEOTIDE SEQUENCE [LARGE SCALE GENOMIC DNA]</scope>
    <source>
        <strain evidence="1 2">CCM 7659</strain>
    </source>
</reference>
<dbReference type="EMBL" id="JBHMDY010000001">
    <property type="protein sequence ID" value="MFB9258305.1"/>
    <property type="molecule type" value="Genomic_DNA"/>
</dbReference>
<accession>A0ABV5JMY2</accession>
<comment type="caution">
    <text evidence="1">The sequence shown here is derived from an EMBL/GenBank/DDBJ whole genome shotgun (WGS) entry which is preliminary data.</text>
</comment>
<evidence type="ECO:0008006" key="3">
    <source>
        <dbReference type="Google" id="ProtNLM"/>
    </source>
</evidence>